<dbReference type="PROSITE" id="PS00107">
    <property type="entry name" value="PROTEIN_KINASE_ATP"/>
    <property type="match status" value="1"/>
</dbReference>
<organism evidence="3 4">
    <name type="scientific">Cynara cardunculus var. scolymus</name>
    <name type="common">Globe artichoke</name>
    <name type="synonym">Cynara scolymus</name>
    <dbReference type="NCBI Taxonomy" id="59895"/>
    <lineage>
        <taxon>Eukaryota</taxon>
        <taxon>Viridiplantae</taxon>
        <taxon>Streptophyta</taxon>
        <taxon>Embryophyta</taxon>
        <taxon>Tracheophyta</taxon>
        <taxon>Spermatophyta</taxon>
        <taxon>Magnoliopsida</taxon>
        <taxon>eudicotyledons</taxon>
        <taxon>Gunneridae</taxon>
        <taxon>Pentapetalae</taxon>
        <taxon>asterids</taxon>
        <taxon>campanulids</taxon>
        <taxon>Asterales</taxon>
        <taxon>Asteraceae</taxon>
        <taxon>Carduoideae</taxon>
        <taxon>Cardueae</taxon>
        <taxon>Carduinae</taxon>
        <taxon>Cynara</taxon>
    </lineage>
</organism>
<keyword evidence="1" id="KW-0067">ATP-binding</keyword>
<evidence type="ECO:0000256" key="1">
    <source>
        <dbReference type="PROSITE-ProRule" id="PRU10141"/>
    </source>
</evidence>
<dbReference type="PANTHER" id="PTHR45621">
    <property type="entry name" value="OS01G0588500 PROTEIN-RELATED"/>
    <property type="match status" value="1"/>
</dbReference>
<dbReference type="InterPro" id="IPR017441">
    <property type="entry name" value="Protein_kinase_ATP_BS"/>
</dbReference>
<reference evidence="3 4" key="1">
    <citation type="journal article" date="2016" name="Sci. Rep.">
        <title>The genome sequence of the outbreeding globe artichoke constructed de novo incorporating a phase-aware low-pass sequencing strategy of F1 progeny.</title>
        <authorList>
            <person name="Scaglione D."/>
            <person name="Reyes-Chin-Wo S."/>
            <person name="Acquadro A."/>
            <person name="Froenicke L."/>
            <person name="Portis E."/>
            <person name="Beitel C."/>
            <person name="Tirone M."/>
            <person name="Mauro R."/>
            <person name="Lo Monaco A."/>
            <person name="Mauromicale G."/>
            <person name="Faccioli P."/>
            <person name="Cattivelli L."/>
            <person name="Rieseberg L."/>
            <person name="Michelmore R."/>
            <person name="Lanteri S."/>
        </authorList>
    </citation>
    <scope>NUCLEOTIDE SEQUENCE [LARGE SCALE GENOMIC DNA]</scope>
    <source>
        <strain evidence="3">2C</strain>
    </source>
</reference>
<feature type="domain" description="Protein kinase" evidence="2">
    <location>
        <begin position="59"/>
        <end position="454"/>
    </location>
</feature>
<dbReference type="SMART" id="SM00220">
    <property type="entry name" value="S_TKc"/>
    <property type="match status" value="1"/>
</dbReference>
<keyword evidence="3" id="KW-0418">Kinase</keyword>
<dbReference type="EMBL" id="LEKV01003051">
    <property type="protein sequence ID" value="KVI01537.1"/>
    <property type="molecule type" value="Genomic_DNA"/>
</dbReference>
<accession>A0A103Y2X7</accession>
<evidence type="ECO:0000313" key="4">
    <source>
        <dbReference type="Proteomes" id="UP000243975"/>
    </source>
</evidence>
<comment type="caution">
    <text evidence="3">The sequence shown here is derived from an EMBL/GenBank/DDBJ whole genome shotgun (WGS) entry which is preliminary data.</text>
</comment>
<dbReference type="Gene3D" id="1.10.510.10">
    <property type="entry name" value="Transferase(Phosphotransferase) domain 1"/>
    <property type="match status" value="1"/>
</dbReference>
<dbReference type="Gene3D" id="3.30.200.20">
    <property type="entry name" value="Phosphorylase Kinase, domain 1"/>
    <property type="match status" value="2"/>
</dbReference>
<dbReference type="AlphaFoldDB" id="A0A103Y2X7"/>
<dbReference type="PROSITE" id="PS50011">
    <property type="entry name" value="PROTEIN_KINASE_DOM"/>
    <property type="match status" value="1"/>
</dbReference>
<keyword evidence="4" id="KW-1185">Reference proteome</keyword>
<dbReference type="InterPro" id="IPR050823">
    <property type="entry name" value="Plant_Ser_Thr_Prot_Kinase"/>
</dbReference>
<evidence type="ECO:0000313" key="3">
    <source>
        <dbReference type="EMBL" id="KVI01537.1"/>
    </source>
</evidence>
<feature type="binding site" evidence="1">
    <location>
        <position position="89"/>
    </location>
    <ligand>
        <name>ATP</name>
        <dbReference type="ChEBI" id="CHEBI:30616"/>
    </ligand>
</feature>
<dbReference type="InterPro" id="IPR000719">
    <property type="entry name" value="Prot_kinase_dom"/>
</dbReference>
<dbReference type="InterPro" id="IPR011009">
    <property type="entry name" value="Kinase-like_dom_sf"/>
</dbReference>
<keyword evidence="1" id="KW-0547">Nucleotide-binding</keyword>
<sequence length="460" mass="52351">MLAKKQGQTRPLTTKSDARRICPKILPARVRDTNSSFELPDQTCRHFTLAEIQSATQNFCSALVIGRGGFGMVYRSSSLIGSVSEVAIKRLDSISNQGAVEYAAKIQSTAYIINPNNGQRWRRLWSSWNLFCGKKEKVSILLSFISMVRSFFAGKAELWLAGAVGSESETNAYHIQKSNNRGLRTFTYAELVSATNNFQNEEYSATLLDIIYKGWVDERTYAPTSCGVGLPMYVRKTVKLDLKPEEFNHPNLVKLLGYCLNEQELFWVYELVSDTSLDEHVFRGAAEGLSVLYQRKHHAYIQLKTSLIRLDTDFNARLSDFEMEKSSLALVSYSFGMDAFYAAPEWFRYQADKFDSNYSGLFHFDDVILLEILTGMKVFDVNRPYGKQNLVNWATPLLADEVNLGMIMDPKFWHNSYPPKGAFKLALLVSKCLQPTPNERPLMEEILQVLYQCYREGTTK</sequence>
<evidence type="ECO:0000259" key="2">
    <source>
        <dbReference type="PROSITE" id="PS50011"/>
    </source>
</evidence>
<keyword evidence="3" id="KW-0808">Transferase</keyword>
<dbReference type="SUPFAM" id="SSF56112">
    <property type="entry name" value="Protein kinase-like (PK-like)"/>
    <property type="match status" value="2"/>
</dbReference>
<dbReference type="GO" id="GO:0004672">
    <property type="term" value="F:protein kinase activity"/>
    <property type="evidence" value="ECO:0007669"/>
    <property type="project" value="InterPro"/>
</dbReference>
<dbReference type="Pfam" id="PF00069">
    <property type="entry name" value="Pkinase"/>
    <property type="match status" value="1"/>
</dbReference>
<name>A0A103Y2X7_CYNCS</name>
<protein>
    <submittedName>
        <fullName evidence="3">Protein kinase, ATP binding site-containing protein</fullName>
    </submittedName>
</protein>
<gene>
    <name evidence="3" type="ORF">Ccrd_020191</name>
</gene>
<dbReference type="GO" id="GO:0005524">
    <property type="term" value="F:ATP binding"/>
    <property type="evidence" value="ECO:0007669"/>
    <property type="project" value="UniProtKB-UniRule"/>
</dbReference>
<dbReference type="Gramene" id="KVI01537">
    <property type="protein sequence ID" value="KVI01537"/>
    <property type="gene ID" value="Ccrd_020191"/>
</dbReference>
<proteinExistence type="predicted"/>
<dbReference type="Proteomes" id="UP000243975">
    <property type="component" value="Unassembled WGS sequence"/>
</dbReference>